<organism evidence="1 2">
    <name type="scientific">Thioclava dalianensis</name>
    <dbReference type="NCBI Taxonomy" id="1185766"/>
    <lineage>
        <taxon>Bacteria</taxon>
        <taxon>Pseudomonadati</taxon>
        <taxon>Pseudomonadota</taxon>
        <taxon>Alphaproteobacteria</taxon>
        <taxon>Rhodobacterales</taxon>
        <taxon>Paracoccaceae</taxon>
        <taxon>Thioclava</taxon>
    </lineage>
</organism>
<evidence type="ECO:0000313" key="1">
    <source>
        <dbReference type="EMBL" id="KEP68146.1"/>
    </source>
</evidence>
<name>A0A074T8L1_9RHOB</name>
<reference evidence="1 2" key="1">
    <citation type="submission" date="2014-03" db="EMBL/GenBank/DDBJ databases">
        <title>The draft genome sequence of Thioclava dalianensis DLFJ1-1.</title>
        <authorList>
            <person name="Lai Q."/>
            <person name="Shao Z."/>
        </authorList>
    </citation>
    <scope>NUCLEOTIDE SEQUENCE [LARGE SCALE GENOMIC DNA]</scope>
    <source>
        <strain evidence="1 2">DLFJ1-1</strain>
    </source>
</reference>
<protein>
    <submittedName>
        <fullName evidence="1">Glycosyl transferase</fullName>
    </submittedName>
</protein>
<dbReference type="InterPro" id="IPR029044">
    <property type="entry name" value="Nucleotide-diphossugar_trans"/>
</dbReference>
<gene>
    <name evidence="1" type="ORF">DL1_14665</name>
</gene>
<proteinExistence type="predicted"/>
<dbReference type="AlphaFoldDB" id="A0A074T8L1"/>
<dbReference type="Proteomes" id="UP000027725">
    <property type="component" value="Unassembled WGS sequence"/>
</dbReference>
<dbReference type="eggNOG" id="COG1216">
    <property type="taxonomic scope" value="Bacteria"/>
</dbReference>
<dbReference type="STRING" id="1185766.SAMN05216224_10542"/>
<dbReference type="Gene3D" id="3.90.550.60">
    <property type="match status" value="1"/>
</dbReference>
<dbReference type="GO" id="GO:0016740">
    <property type="term" value="F:transferase activity"/>
    <property type="evidence" value="ECO:0007669"/>
    <property type="project" value="UniProtKB-KW"/>
</dbReference>
<sequence>MSSTAAYSLQELLWPELGVSTERDLYVKFEGSAALSGTEPCVNFGPGDFADFGTSANLFNFGKWRRHCGLKTLALRLEGVGRFELAVSQSTLERSEDCIFKGQVELAEGTPVSADLSALLRPDAVGTVEFSLRALGEGRLDGAIWETRDAPRRTPSLTLSITTFKREAAVQASVARFERFMEGSALAPHLHLLVVDNGRSAEIAPSDHVTPIGNENLGGSGGFARGLLEAAARGATHCLFMDDDAAVQMGALERVWTFLAYAEDDRVAISGGMTMANERAMVWESGATFQSSCRPHWMGTDLRDREDVLKMELGSTGPKPHNFYGGWWFFAFPIAHARYKPFPFFVRGDDVSFSLANDFDIVTLPGVICFQDADFSDKESLQTLYLDLRSHLIHHLALPSMDIGLKGTLRIAAWFFARSMMQAHYESLKALNLAIEDVLRGPQFFAENADMVARRAAIGALRKNEAWRPLNEPPPASRRRFDPRKSRAWRMLMKYSLNGHLLPFFSLWGNRVTLKSGQRGALRDVWGAARITYVSIDGRESFTVRHSKLAALREGLRMLRNEITLARRYSELKEEWRKGYEALASTAFWSERFAHEQSQTTAAEREADEA</sequence>
<dbReference type="RefSeq" id="WP_051693685.1">
    <property type="nucleotide sequence ID" value="NZ_FOVB01000005.1"/>
</dbReference>
<keyword evidence="2" id="KW-1185">Reference proteome</keyword>
<keyword evidence="1" id="KW-0808">Transferase</keyword>
<dbReference type="EMBL" id="JHEH01000044">
    <property type="protein sequence ID" value="KEP68146.1"/>
    <property type="molecule type" value="Genomic_DNA"/>
</dbReference>
<accession>A0A074T8L1</accession>
<dbReference type="SUPFAM" id="SSF53448">
    <property type="entry name" value="Nucleotide-diphospho-sugar transferases"/>
    <property type="match status" value="1"/>
</dbReference>
<evidence type="ECO:0000313" key="2">
    <source>
        <dbReference type="Proteomes" id="UP000027725"/>
    </source>
</evidence>
<dbReference type="OrthoDB" id="5148555at2"/>
<comment type="caution">
    <text evidence="1">The sequence shown here is derived from an EMBL/GenBank/DDBJ whole genome shotgun (WGS) entry which is preliminary data.</text>
</comment>